<dbReference type="PIRSF" id="PIRSF017302">
    <property type="entry name" value="Gltscr2"/>
    <property type="match status" value="1"/>
</dbReference>
<evidence type="ECO:0000256" key="3">
    <source>
        <dbReference type="ARBA" id="ARBA00022517"/>
    </source>
</evidence>
<dbReference type="PANTHER" id="PTHR14211:SF7">
    <property type="entry name" value="RIBOSOME BIOGENESIS PROTEIN NOP53"/>
    <property type="match status" value="1"/>
</dbReference>
<gene>
    <name evidence="7" type="ORF">TKK_014441</name>
</gene>
<evidence type="ECO:0000256" key="4">
    <source>
        <dbReference type="ARBA" id="ARBA00023242"/>
    </source>
</evidence>
<keyword evidence="4 5" id="KW-0539">Nucleus</keyword>
<sequence>MSVLKVKPTLKKVRISKNKKKSWKKIDTQDIDSHLQESLLEERLGGSLSAKKDSELFFDDTKQEKISKKQYRDALIYSQPKCFSILTEYSSVSDPLVKRNRVRTPEERQKTLKKRLKNKVTLTQKIAMHNRSLANEKRANRPKRGDVVKEDLWDVEPAEKIPQGEWLQNITVTHTLANTGHKRKRVPTSLLKKPSALPAVNISHPGTSYNPAYKDHQDLLKKLADDERKLIKEEKHLNRVTHAIFKKVPVTDELEPFILDQDEGEEEEEEEEDTETENNEQIEKKSKEQKKKTQAQRNRQKTEKELRRQKLIEKLEKKKVADVYHLSQITKKLKKIEEKNKILKQKREEAKKTENLKTKVLSKKKFEPLEQEFQLSEELVGSLRSIQPVGNILKDRFKSLQQRNIVAPSSLVLKKDKAKIKKFVKADHKIDQKLINQAIGKKVK</sequence>
<reference evidence="7 8" key="1">
    <citation type="journal article" date="2024" name="bioRxiv">
        <title>A reference genome for Trichogramma kaykai: A tiny desert-dwelling parasitoid wasp with competing sex-ratio distorters.</title>
        <authorList>
            <person name="Culotta J."/>
            <person name="Lindsey A.R."/>
        </authorList>
    </citation>
    <scope>NUCLEOTIDE SEQUENCE [LARGE SCALE GENOMIC DNA]</scope>
    <source>
        <strain evidence="7 8">KSX58</strain>
    </source>
</reference>
<evidence type="ECO:0000313" key="7">
    <source>
        <dbReference type="EMBL" id="KAL3390715.1"/>
    </source>
</evidence>
<evidence type="ECO:0000256" key="1">
    <source>
        <dbReference type="ARBA" id="ARBA00008838"/>
    </source>
</evidence>
<comment type="subcellular location">
    <subcellularLocation>
        <location evidence="5">Nucleus</location>
        <location evidence="5">Nucleolus</location>
    </subcellularLocation>
    <subcellularLocation>
        <location evidence="5">Nucleus</location>
        <location evidence="5">Nucleoplasm</location>
    </subcellularLocation>
</comment>
<dbReference type="GO" id="GO:0005730">
    <property type="term" value="C:nucleolus"/>
    <property type="evidence" value="ECO:0007669"/>
    <property type="project" value="UniProtKB-SubCell"/>
</dbReference>
<proteinExistence type="inferred from homology"/>
<feature type="compositionally biased region" description="Acidic residues" evidence="6">
    <location>
        <begin position="258"/>
        <end position="280"/>
    </location>
</feature>
<dbReference type="AlphaFoldDB" id="A0ABD2WC97"/>
<dbReference type="Pfam" id="PF07767">
    <property type="entry name" value="Nop53"/>
    <property type="match status" value="1"/>
</dbReference>
<accession>A0ABD2WC97</accession>
<protein>
    <recommendedName>
        <fullName evidence="2 5">Ribosome biogenesis protein NOP53</fullName>
    </recommendedName>
</protein>
<evidence type="ECO:0000313" key="8">
    <source>
        <dbReference type="Proteomes" id="UP001627154"/>
    </source>
</evidence>
<evidence type="ECO:0000256" key="5">
    <source>
        <dbReference type="PIRNR" id="PIRNR017302"/>
    </source>
</evidence>
<keyword evidence="3 5" id="KW-0690">Ribosome biogenesis</keyword>
<comment type="similarity">
    <text evidence="1 5">Belongs to the NOP53 family.</text>
</comment>
<feature type="region of interest" description="Disordered" evidence="6">
    <location>
        <begin position="258"/>
        <end position="306"/>
    </location>
</feature>
<dbReference type="EMBL" id="JBJJXI010000116">
    <property type="protein sequence ID" value="KAL3390715.1"/>
    <property type="molecule type" value="Genomic_DNA"/>
</dbReference>
<comment type="caution">
    <text evidence="7">The sequence shown here is derived from an EMBL/GenBank/DDBJ whole genome shotgun (WGS) entry which is preliminary data.</text>
</comment>
<dbReference type="GO" id="GO:0005654">
    <property type="term" value="C:nucleoplasm"/>
    <property type="evidence" value="ECO:0007669"/>
    <property type="project" value="UniProtKB-SubCell"/>
</dbReference>
<evidence type="ECO:0000256" key="2">
    <source>
        <dbReference type="ARBA" id="ARBA00018339"/>
    </source>
</evidence>
<organism evidence="7 8">
    <name type="scientific">Trichogramma kaykai</name>
    <dbReference type="NCBI Taxonomy" id="54128"/>
    <lineage>
        <taxon>Eukaryota</taxon>
        <taxon>Metazoa</taxon>
        <taxon>Ecdysozoa</taxon>
        <taxon>Arthropoda</taxon>
        <taxon>Hexapoda</taxon>
        <taxon>Insecta</taxon>
        <taxon>Pterygota</taxon>
        <taxon>Neoptera</taxon>
        <taxon>Endopterygota</taxon>
        <taxon>Hymenoptera</taxon>
        <taxon>Apocrita</taxon>
        <taxon>Proctotrupomorpha</taxon>
        <taxon>Chalcidoidea</taxon>
        <taxon>Trichogrammatidae</taxon>
        <taxon>Trichogramma</taxon>
    </lineage>
</organism>
<dbReference type="PANTHER" id="PTHR14211">
    <property type="entry name" value="GLIOMA SUPPRESSOR CANDIDATE REGION GENE 2"/>
    <property type="match status" value="1"/>
</dbReference>
<evidence type="ECO:0000256" key="6">
    <source>
        <dbReference type="SAM" id="MobiDB-lite"/>
    </source>
</evidence>
<dbReference type="GO" id="GO:0000027">
    <property type="term" value="P:ribosomal large subunit assembly"/>
    <property type="evidence" value="ECO:0007669"/>
    <property type="project" value="UniProtKB-UniRule"/>
</dbReference>
<dbReference type="InterPro" id="IPR011687">
    <property type="entry name" value="Nop53/GLTSCR2"/>
</dbReference>
<keyword evidence="8" id="KW-1185">Reference proteome</keyword>
<dbReference type="Proteomes" id="UP001627154">
    <property type="component" value="Unassembled WGS sequence"/>
</dbReference>
<comment type="function">
    <text evidence="5">May play a role in ribosome biogenesis.</text>
</comment>
<name>A0ABD2WC97_9HYME</name>